<name>A0ABS4SXM5_9PROT</name>
<keyword evidence="4 6" id="KW-1133">Transmembrane helix</keyword>
<evidence type="ECO:0000256" key="3">
    <source>
        <dbReference type="ARBA" id="ARBA00022692"/>
    </source>
</evidence>
<dbReference type="EMBL" id="JAGINP010000027">
    <property type="protein sequence ID" value="MBP2296125.1"/>
    <property type="molecule type" value="Genomic_DNA"/>
</dbReference>
<keyword evidence="2" id="KW-1003">Cell membrane</keyword>
<feature type="transmembrane region" description="Helical" evidence="6">
    <location>
        <begin position="74"/>
        <end position="96"/>
    </location>
</feature>
<comment type="caution">
    <text evidence="7">The sequence shown here is derived from an EMBL/GenBank/DDBJ whole genome shotgun (WGS) entry which is preliminary data.</text>
</comment>
<evidence type="ECO:0000256" key="2">
    <source>
        <dbReference type="ARBA" id="ARBA00022475"/>
    </source>
</evidence>
<gene>
    <name evidence="7" type="ORF">J2851_005940</name>
</gene>
<evidence type="ECO:0000256" key="6">
    <source>
        <dbReference type="SAM" id="Phobius"/>
    </source>
</evidence>
<sequence>MTSSAQAAGLSAGLPFVPYCGAPPLPEGLWQAWNWDPVLLAGFALAAVAYAGFEVRHRQSKRGQPDRRWRRASCFAGAWLVLFAALVSPFCNLTSALFSARVAQHLLMIQLAAPLLVLAWPGTARRAVKHPEIAWILHGATIWTWHLPGPYMAALADDAVLWAMHLSMLVTAVAAWRTLLRSEGAAAGRPAFAAFGTSMHLVLLSFLLVFAKGPLFPYHLTTTQPWGLSPLEDQQLGGLIMWVPGGLAYLVAALWALARWLSASGRGRALERG</sequence>
<accession>A0ABS4SXM5</accession>
<feature type="transmembrane region" description="Helical" evidence="6">
    <location>
        <begin position="191"/>
        <end position="211"/>
    </location>
</feature>
<evidence type="ECO:0000313" key="8">
    <source>
        <dbReference type="Proteomes" id="UP000781958"/>
    </source>
</evidence>
<keyword evidence="3 6" id="KW-0812">Transmembrane</keyword>
<reference evidence="7 8" key="1">
    <citation type="submission" date="2021-03" db="EMBL/GenBank/DDBJ databases">
        <title>Genomic Encyclopedia of Type Strains, Phase III (KMG-III): the genomes of soil and plant-associated and newly described type strains.</title>
        <authorList>
            <person name="Whitman W."/>
        </authorList>
    </citation>
    <scope>NUCLEOTIDE SEQUENCE [LARGE SCALE GENOMIC DNA]</scope>
    <source>
        <strain evidence="7 8">IMMIB AFH-6</strain>
    </source>
</reference>
<evidence type="ECO:0000256" key="1">
    <source>
        <dbReference type="ARBA" id="ARBA00004651"/>
    </source>
</evidence>
<keyword evidence="5 6" id="KW-0472">Membrane</keyword>
<feature type="transmembrane region" description="Helical" evidence="6">
    <location>
        <begin position="159"/>
        <end position="179"/>
    </location>
</feature>
<organism evidence="7 8">
    <name type="scientific">Azospirillum rugosum</name>
    <dbReference type="NCBI Taxonomy" id="416170"/>
    <lineage>
        <taxon>Bacteria</taxon>
        <taxon>Pseudomonadati</taxon>
        <taxon>Pseudomonadota</taxon>
        <taxon>Alphaproteobacteria</taxon>
        <taxon>Rhodospirillales</taxon>
        <taxon>Azospirillaceae</taxon>
        <taxon>Azospirillum</taxon>
    </lineage>
</organism>
<dbReference type="Pfam" id="PF09678">
    <property type="entry name" value="Caa3_CtaG"/>
    <property type="match status" value="1"/>
</dbReference>
<feature type="transmembrane region" description="Helical" evidence="6">
    <location>
        <begin position="32"/>
        <end position="53"/>
    </location>
</feature>
<evidence type="ECO:0000256" key="4">
    <source>
        <dbReference type="ARBA" id="ARBA00022989"/>
    </source>
</evidence>
<dbReference type="RefSeq" id="WP_209770873.1">
    <property type="nucleotide sequence ID" value="NZ_JAGINP010000027.1"/>
</dbReference>
<keyword evidence="8" id="KW-1185">Reference proteome</keyword>
<dbReference type="InterPro" id="IPR019108">
    <property type="entry name" value="Caa3_assmbl_CtaG-rel"/>
</dbReference>
<proteinExistence type="predicted"/>
<dbReference type="Proteomes" id="UP000781958">
    <property type="component" value="Unassembled WGS sequence"/>
</dbReference>
<comment type="subcellular location">
    <subcellularLocation>
        <location evidence="1">Cell membrane</location>
        <topology evidence="1">Multi-pass membrane protein</topology>
    </subcellularLocation>
</comment>
<feature type="transmembrane region" description="Helical" evidence="6">
    <location>
        <begin position="133"/>
        <end position="153"/>
    </location>
</feature>
<protein>
    <submittedName>
        <fullName evidence="7">Membrane protein</fullName>
    </submittedName>
</protein>
<evidence type="ECO:0000313" key="7">
    <source>
        <dbReference type="EMBL" id="MBP2296125.1"/>
    </source>
</evidence>
<feature type="transmembrane region" description="Helical" evidence="6">
    <location>
        <begin position="102"/>
        <end position="121"/>
    </location>
</feature>
<feature type="transmembrane region" description="Helical" evidence="6">
    <location>
        <begin position="239"/>
        <end position="258"/>
    </location>
</feature>
<evidence type="ECO:0000256" key="5">
    <source>
        <dbReference type="ARBA" id="ARBA00023136"/>
    </source>
</evidence>